<dbReference type="Pfam" id="PF14331">
    <property type="entry name" value="IcmF-related_N"/>
    <property type="match status" value="1"/>
</dbReference>
<dbReference type="Pfam" id="PF06761">
    <property type="entry name" value="IcmF-related"/>
    <property type="match status" value="1"/>
</dbReference>
<protein>
    <submittedName>
        <fullName evidence="6">Type VI secretion system membrane subunit TssM</fullName>
    </submittedName>
</protein>
<keyword evidence="1" id="KW-0472">Membrane</keyword>
<sequence>MSAFFKRMGAVLGRVWVWSLLLALSCAALVWFLGPLLAVDDYRIWQGTTARLLTISIVFLLWGLVIALTDTGSATRRQRPPRQQPLKWVEDERRQVSVRFKNAVHLLKTSSHYGVHNARWRDDLPWYLLIGEQGSGKTQLLAAAGLPLALDPAQSRPMGSSVHCDWYFAAAGVLVDTPGRYLTQPDSSVDAAGWATLLNLLRWRRRVRPLNGVVVTLSVDTLLSINEYDLDHHARRVHSRLQEIQQTLHVDVPIYLVLTQADRLSGFAEFFDLPYAESADSLLGQHLDAHVEDTDTTQVRRAVEGLLERLNSELIGRLHQERNVERRGQMLGFPQQVARIGERVNLFAEMAFSSHRYQPINGLRGIFLTCADGRHPRFVQGLFSQAIFAEADLAGLQAEERQRIRWRQGLQAMAVALVIGGVGGLWWHSYAVNHQRLAQLAALVALPPLGSQASDDSTALLALLDTRLAATRVFPRSADVRLVEHVGLYQGELSRPSVEHAYEQALHQQLLRWITAQLDEQVYASLGDRDRLLDNLRAYLMLNVRERREAAWLAQHMASLWSERFAGDMSTQKRLNDHFARLLERPFVGPLNEERVAQAREALRGESLADVVYRVLREQARDLEPLRLAEGNVFAGIAPSVPGFYTKRYLQYFEAQGPRLVDTIARDNWVLGEGTDLGHQDLSRLMAQLQQRYFSEYADAWSDVLGRITLQETDSLRQDAEQLMSLTSAQSPLIRLLQQLRENTRLLPGHELLDKAVQHPADVAKAALVAGPVAFADAARRALQQKFEPLHQLLDEQNNPGAELTQALRQLDELHLQLTALNRDSAPEQAAFLRARQRMEGQQDVLGSLRDAAARLPLPVAGWLEGLADESWRHLLEQAYVHVNQRYQSDVRSPYAKAIGRRYPFHANASNDVALHDFQEFFKPRGVMARFYENYLRPFISVDGTRYRLRGLDGQSLPVSRSLLEQLTKTQAIRRGFFTEDTEELSVRFTVAPYSLDPSISRAILRVGDQQLEYRHGPIVPVAFRWPTDAENGRSSLVLEKGTEQRPSGIEKNTGAWSLFRFLDQLQREPASGQNAQVFKADLAGLRVNYLLTSQRTPVPFDVDTWRTFRLPEQL</sequence>
<evidence type="ECO:0000259" key="3">
    <source>
        <dbReference type="Pfam" id="PF06761"/>
    </source>
</evidence>
<dbReference type="EMBL" id="PCQE01000011">
    <property type="protein sequence ID" value="PRC06433.1"/>
    <property type="molecule type" value="Genomic_DNA"/>
</dbReference>
<gene>
    <name evidence="6" type="primary">icmF</name>
    <name evidence="6" type="ORF">CQ006_09155</name>
</gene>
<dbReference type="InterPro" id="IPR017731">
    <property type="entry name" value="TssM1-like"/>
</dbReference>
<feature type="transmembrane region" description="Helical" evidence="1">
    <location>
        <begin position="48"/>
        <end position="69"/>
    </location>
</feature>
<feature type="domain" description="Type VI secretion system component TssM1 N-terminal" evidence="4">
    <location>
        <begin position="188"/>
        <end position="371"/>
    </location>
</feature>
<dbReference type="InterPro" id="IPR027417">
    <property type="entry name" value="P-loop_NTPase"/>
</dbReference>
<dbReference type="NCBIfam" id="TIGR03348">
    <property type="entry name" value="VI_IcmF"/>
    <property type="match status" value="1"/>
</dbReference>
<dbReference type="InterPro" id="IPR009612">
    <property type="entry name" value="IcmF-rel"/>
</dbReference>
<evidence type="ECO:0000256" key="1">
    <source>
        <dbReference type="SAM" id="Phobius"/>
    </source>
</evidence>
<dbReference type="AlphaFoldDB" id="A0A2S9DV12"/>
<feature type="transmembrane region" description="Helical" evidence="1">
    <location>
        <begin position="409"/>
        <end position="427"/>
    </location>
</feature>
<proteinExistence type="predicted"/>
<dbReference type="InterPro" id="IPR048677">
    <property type="entry name" value="TssM1_hel"/>
</dbReference>
<dbReference type="Pfam" id="PF06744">
    <property type="entry name" value="IcmF_C"/>
    <property type="match status" value="1"/>
</dbReference>
<comment type="caution">
    <text evidence="6">The sequence shown here is derived from an EMBL/GenBank/DDBJ whole genome shotgun (WGS) entry which is preliminary data.</text>
</comment>
<dbReference type="PROSITE" id="PS51257">
    <property type="entry name" value="PROKAR_LIPOPROTEIN"/>
    <property type="match status" value="1"/>
</dbReference>
<dbReference type="Proteomes" id="UP000239458">
    <property type="component" value="Unassembled WGS sequence"/>
</dbReference>
<feature type="domain" description="IcmF-related" evidence="3">
    <location>
        <begin position="462"/>
        <end position="745"/>
    </location>
</feature>
<keyword evidence="1" id="KW-1133">Transmembrane helix</keyword>
<dbReference type="Pfam" id="PF21070">
    <property type="entry name" value="IcmF_helical"/>
    <property type="match status" value="1"/>
</dbReference>
<evidence type="ECO:0000313" key="7">
    <source>
        <dbReference type="Proteomes" id="UP000239458"/>
    </source>
</evidence>
<dbReference type="InterPro" id="IPR025743">
    <property type="entry name" value="TssM1_N"/>
</dbReference>
<dbReference type="InterPro" id="IPR010623">
    <property type="entry name" value="IcmF_C"/>
</dbReference>
<evidence type="ECO:0000313" key="6">
    <source>
        <dbReference type="EMBL" id="PRC06433.1"/>
    </source>
</evidence>
<accession>A0A2S9DV12</accession>
<feature type="domain" description="Type VI secretion system component TssM1 helical" evidence="5">
    <location>
        <begin position="883"/>
        <end position="979"/>
    </location>
</feature>
<evidence type="ECO:0000259" key="4">
    <source>
        <dbReference type="Pfam" id="PF14331"/>
    </source>
</evidence>
<dbReference type="InterPro" id="IPR053156">
    <property type="entry name" value="T6SS_TssM-like"/>
</dbReference>
<name>A0A2S9DV12_PSECE</name>
<keyword evidence="1" id="KW-0812">Transmembrane</keyword>
<dbReference type="PANTHER" id="PTHR36153:SF1">
    <property type="entry name" value="TYPE VI SECRETION SYSTEM COMPONENT TSSM1"/>
    <property type="match status" value="1"/>
</dbReference>
<dbReference type="RefSeq" id="WP_105227071.1">
    <property type="nucleotide sequence ID" value="NZ_PCQE01000011.1"/>
</dbReference>
<evidence type="ECO:0000259" key="2">
    <source>
        <dbReference type="Pfam" id="PF06744"/>
    </source>
</evidence>
<feature type="domain" description="Type VI secretion system IcmF C-terminal" evidence="2">
    <location>
        <begin position="989"/>
        <end position="1095"/>
    </location>
</feature>
<organism evidence="6 7">
    <name type="scientific">Pseudomonas cedrina</name>
    <dbReference type="NCBI Taxonomy" id="651740"/>
    <lineage>
        <taxon>Bacteria</taxon>
        <taxon>Pseudomonadati</taxon>
        <taxon>Pseudomonadota</taxon>
        <taxon>Gammaproteobacteria</taxon>
        <taxon>Pseudomonadales</taxon>
        <taxon>Pseudomonadaceae</taxon>
        <taxon>Pseudomonas</taxon>
    </lineage>
</organism>
<dbReference type="PANTHER" id="PTHR36153">
    <property type="entry name" value="INNER MEMBRANE PROTEIN-RELATED"/>
    <property type="match status" value="1"/>
</dbReference>
<reference evidence="6 7" key="1">
    <citation type="submission" date="2017-09" db="EMBL/GenBank/DDBJ databases">
        <title>Genomic, metabolic, and phenotypic characteristics of bacterial isolates from the natural microbiome of the model nematode Caenorhabditis elegans.</title>
        <authorList>
            <person name="Zimmermann J."/>
            <person name="Obeng N."/>
            <person name="Yang W."/>
            <person name="Obeng O."/>
            <person name="Kissoyan K."/>
            <person name="Pees B."/>
            <person name="Dirksen P."/>
            <person name="Hoppner M."/>
            <person name="Franke A."/>
            <person name="Rosenstiel P."/>
            <person name="Leippe M."/>
            <person name="Dierking K."/>
            <person name="Kaleta C."/>
            <person name="Schulenburg H."/>
        </authorList>
    </citation>
    <scope>NUCLEOTIDE SEQUENCE [LARGE SCALE GENOMIC DNA]</scope>
    <source>
        <strain evidence="6 7">MYb184</strain>
    </source>
</reference>
<evidence type="ECO:0000259" key="5">
    <source>
        <dbReference type="Pfam" id="PF21070"/>
    </source>
</evidence>
<dbReference type="SUPFAM" id="SSF52540">
    <property type="entry name" value="P-loop containing nucleoside triphosphate hydrolases"/>
    <property type="match status" value="1"/>
</dbReference>